<dbReference type="SUPFAM" id="SSF63829">
    <property type="entry name" value="Calcium-dependent phosphotriesterase"/>
    <property type="match status" value="1"/>
</dbReference>
<dbReference type="InterPro" id="IPR013658">
    <property type="entry name" value="SGL"/>
</dbReference>
<reference evidence="5 6" key="1">
    <citation type="journal article" date="2011" name="J. Bacteriol.">
        <title>Genome sequence of Chthoniobacter flavus Ellin428, an aerobic heterotrophic soil bacterium.</title>
        <authorList>
            <person name="Kant R."/>
            <person name="van Passel M.W."/>
            <person name="Palva A."/>
            <person name="Lucas S."/>
            <person name="Lapidus A."/>
            <person name="Glavina Del Rio T."/>
            <person name="Dalin E."/>
            <person name="Tice H."/>
            <person name="Bruce D."/>
            <person name="Goodwin L."/>
            <person name="Pitluck S."/>
            <person name="Larimer F.W."/>
            <person name="Land M.L."/>
            <person name="Hauser L."/>
            <person name="Sangwan P."/>
            <person name="de Vos W.M."/>
            <person name="Janssen P.H."/>
            <person name="Smidt H."/>
        </authorList>
    </citation>
    <scope>NUCLEOTIDE SEQUENCE [LARGE SCALE GENOMIC DNA]</scope>
    <source>
        <strain evidence="5 6">Ellin428</strain>
    </source>
</reference>
<feature type="binding site" evidence="3">
    <location>
        <position position="113"/>
    </location>
    <ligand>
        <name>a divalent metal cation</name>
        <dbReference type="ChEBI" id="CHEBI:60240"/>
    </ligand>
</feature>
<name>B4D765_9BACT</name>
<dbReference type="eggNOG" id="COG3386">
    <property type="taxonomic scope" value="Bacteria"/>
</dbReference>
<keyword evidence="3" id="KW-0479">Metal-binding</keyword>
<organism evidence="5 6">
    <name type="scientific">Chthoniobacter flavus Ellin428</name>
    <dbReference type="NCBI Taxonomy" id="497964"/>
    <lineage>
        <taxon>Bacteria</taxon>
        <taxon>Pseudomonadati</taxon>
        <taxon>Verrucomicrobiota</taxon>
        <taxon>Spartobacteria</taxon>
        <taxon>Chthoniobacterales</taxon>
        <taxon>Chthoniobacteraceae</taxon>
        <taxon>Chthoniobacter</taxon>
    </lineage>
</organism>
<dbReference type="InterPro" id="IPR011042">
    <property type="entry name" value="6-blade_b-propeller_TolB-like"/>
</dbReference>
<dbReference type="InterPro" id="IPR051262">
    <property type="entry name" value="SMP-30/CGR1_Lactonase"/>
</dbReference>
<evidence type="ECO:0000313" key="6">
    <source>
        <dbReference type="Proteomes" id="UP000005824"/>
    </source>
</evidence>
<sequence>MESTPAFKEPGSNGLTLDAKGNLILCQQGTQRVARLEPDGKQVPLTHGYEGKHFNSPNDVIYSKNGNLYFTDPPYGLEGLNDSPLKQLKFNGVFLVKPSGETTAIIKDLTFPNGLAFSPDEKLLYVGVSDPQSAKVWVYDVQPDGTVANKRLFFDAGPLVSDKRVGLPDGMKVDAQGDLWCAAAGGVLVISPTGKHLGTIVTNQQTGNCAWGDDGSTLYICANMFICRVKTLTHGVGMVNK</sequence>
<feature type="domain" description="SMP-30/Gluconolactonase/LRE-like region" evidence="4">
    <location>
        <begin position="51"/>
        <end position="221"/>
    </location>
</feature>
<feature type="active site" description="Proton donor/acceptor" evidence="2">
    <location>
        <position position="169"/>
    </location>
</feature>
<dbReference type="GO" id="GO:0004341">
    <property type="term" value="F:gluconolactonase activity"/>
    <property type="evidence" value="ECO:0007669"/>
    <property type="project" value="UniProtKB-EC"/>
</dbReference>
<dbReference type="InterPro" id="IPR005511">
    <property type="entry name" value="SMP-30"/>
</dbReference>
<dbReference type="PRINTS" id="PR01790">
    <property type="entry name" value="SMP30FAMILY"/>
</dbReference>
<dbReference type="InParanoid" id="B4D765"/>
<dbReference type="RefSeq" id="WP_006982076.1">
    <property type="nucleotide sequence ID" value="NZ_ABVL01000017.1"/>
</dbReference>
<comment type="caution">
    <text evidence="5">The sequence shown here is derived from an EMBL/GenBank/DDBJ whole genome shotgun (WGS) entry which is preliminary data.</text>
</comment>
<dbReference type="PANTHER" id="PTHR47572">
    <property type="entry name" value="LIPOPROTEIN-RELATED"/>
    <property type="match status" value="1"/>
</dbReference>
<proteinExistence type="predicted"/>
<dbReference type="STRING" id="497964.CfE428DRAFT_4755"/>
<dbReference type="AlphaFoldDB" id="B4D765"/>
<dbReference type="Pfam" id="PF08450">
    <property type="entry name" value="SGL"/>
    <property type="match status" value="1"/>
</dbReference>
<evidence type="ECO:0000259" key="4">
    <source>
        <dbReference type="Pfam" id="PF08450"/>
    </source>
</evidence>
<evidence type="ECO:0000256" key="1">
    <source>
        <dbReference type="ARBA" id="ARBA00022801"/>
    </source>
</evidence>
<evidence type="ECO:0000313" key="5">
    <source>
        <dbReference type="EMBL" id="EDY17716.1"/>
    </source>
</evidence>
<accession>B4D765</accession>
<evidence type="ECO:0000256" key="2">
    <source>
        <dbReference type="PIRSR" id="PIRSR605511-1"/>
    </source>
</evidence>
<keyword evidence="6" id="KW-1185">Reference proteome</keyword>
<gene>
    <name evidence="5" type="ORF">CfE428DRAFT_4755</name>
</gene>
<evidence type="ECO:0000256" key="3">
    <source>
        <dbReference type="PIRSR" id="PIRSR605511-2"/>
    </source>
</evidence>
<feature type="binding site" evidence="3">
    <location>
        <position position="169"/>
    </location>
    <ligand>
        <name>a divalent metal cation</name>
        <dbReference type="ChEBI" id="CHEBI:60240"/>
    </ligand>
</feature>
<dbReference type="Proteomes" id="UP000005824">
    <property type="component" value="Unassembled WGS sequence"/>
</dbReference>
<dbReference type="PANTHER" id="PTHR47572:SF4">
    <property type="entry name" value="LACTONASE DRP35"/>
    <property type="match status" value="1"/>
</dbReference>
<dbReference type="Gene3D" id="2.120.10.30">
    <property type="entry name" value="TolB, C-terminal domain"/>
    <property type="match status" value="1"/>
</dbReference>
<keyword evidence="3" id="KW-0862">Zinc</keyword>
<dbReference type="EC" id="3.1.1.17" evidence="5"/>
<comment type="cofactor">
    <cofactor evidence="3">
        <name>Zn(2+)</name>
        <dbReference type="ChEBI" id="CHEBI:29105"/>
    </cofactor>
    <text evidence="3">Binds 1 divalent metal cation per subunit.</text>
</comment>
<dbReference type="EMBL" id="ABVL01000017">
    <property type="protein sequence ID" value="EDY17716.1"/>
    <property type="molecule type" value="Genomic_DNA"/>
</dbReference>
<protein>
    <submittedName>
        <fullName evidence="5">Gluconolactonase</fullName>
        <ecNumber evidence="5">3.1.1.17</ecNumber>
    </submittedName>
</protein>
<keyword evidence="1 5" id="KW-0378">Hydrolase</keyword>
<dbReference type="GO" id="GO:0046872">
    <property type="term" value="F:metal ion binding"/>
    <property type="evidence" value="ECO:0007669"/>
    <property type="project" value="UniProtKB-KW"/>
</dbReference>